<reference evidence="1 2" key="1">
    <citation type="journal article" date="2016" name="Int. J. Syst. Evol. Microbiol.">
        <title>Panacibacter ginsenosidivorans gen. nov., sp. nov., with ginsenoside converting activity isolated from soil of a ginseng field.</title>
        <authorList>
            <person name="Siddiqi M.Z."/>
            <person name="Muhammad Shafi S."/>
            <person name="Choi K.D."/>
            <person name="Im W.T."/>
        </authorList>
    </citation>
    <scope>NUCLEOTIDE SEQUENCE [LARGE SCALE GENOMIC DNA]</scope>
    <source>
        <strain evidence="1 2">Gsoil1550</strain>
    </source>
</reference>
<dbReference type="AlphaFoldDB" id="A0A5B8V8U6"/>
<evidence type="ECO:0000313" key="2">
    <source>
        <dbReference type="Proteomes" id="UP000321533"/>
    </source>
</evidence>
<dbReference type="RefSeq" id="WP_147188944.1">
    <property type="nucleotide sequence ID" value="NZ_CP042435.1"/>
</dbReference>
<accession>A0A5B8V8U6</accession>
<dbReference type="EMBL" id="CP042435">
    <property type="protein sequence ID" value="QEC67136.1"/>
    <property type="molecule type" value="Genomic_DNA"/>
</dbReference>
<dbReference type="Proteomes" id="UP000321533">
    <property type="component" value="Chromosome"/>
</dbReference>
<proteinExistence type="predicted"/>
<dbReference type="KEGG" id="pgin:FRZ67_07465"/>
<sequence>MKYKNSKALRNASDKIYTTLVLVPLVMQAKCLRRNEDAIENYCRYPKNFPNAKEPAIVPVLLKNSPKTVNNGYGLRLKLSII</sequence>
<protein>
    <submittedName>
        <fullName evidence="1">Uncharacterized protein</fullName>
    </submittedName>
</protein>
<organism evidence="1 2">
    <name type="scientific">Panacibacter ginsenosidivorans</name>
    <dbReference type="NCBI Taxonomy" id="1813871"/>
    <lineage>
        <taxon>Bacteria</taxon>
        <taxon>Pseudomonadati</taxon>
        <taxon>Bacteroidota</taxon>
        <taxon>Chitinophagia</taxon>
        <taxon>Chitinophagales</taxon>
        <taxon>Chitinophagaceae</taxon>
        <taxon>Panacibacter</taxon>
    </lineage>
</organism>
<evidence type="ECO:0000313" key="1">
    <source>
        <dbReference type="EMBL" id="QEC67136.1"/>
    </source>
</evidence>
<keyword evidence="2" id="KW-1185">Reference proteome</keyword>
<gene>
    <name evidence="1" type="ORF">FRZ67_07465</name>
</gene>
<name>A0A5B8V8U6_9BACT</name>